<keyword evidence="1" id="KW-1133">Transmembrane helix</keyword>
<keyword evidence="1" id="KW-0472">Membrane</keyword>
<reference evidence="3 4" key="1">
    <citation type="submission" date="2015-11" db="EMBL/GenBank/DDBJ databases">
        <title>Solirubrum puertoriconensis gen. nov. an environmental bacteria isolated in Puerto Rico.</title>
        <authorList>
            <person name="Cuebas-Irizarry M.F."/>
            <person name="Montalvo-Rodriguez R."/>
        </authorList>
    </citation>
    <scope>NUCLEOTIDE SEQUENCE [LARGE SCALE GENOMIC DNA]</scope>
    <source>
        <strain evidence="3 4">MC1A</strain>
    </source>
</reference>
<feature type="domain" description="DUF4328" evidence="2">
    <location>
        <begin position="55"/>
        <end position="192"/>
    </location>
</feature>
<comment type="caution">
    <text evidence="3">The sequence shown here is derived from an EMBL/GenBank/DDBJ whole genome shotgun (WGS) entry which is preliminary data.</text>
</comment>
<dbReference type="AlphaFoldDB" id="A0A9X0HK30"/>
<name>A0A9X0HK30_SOLP1</name>
<evidence type="ECO:0000313" key="4">
    <source>
        <dbReference type="Proteomes" id="UP000054223"/>
    </source>
</evidence>
<feature type="transmembrane region" description="Helical" evidence="1">
    <location>
        <begin position="12"/>
        <end position="31"/>
    </location>
</feature>
<feature type="transmembrane region" description="Helical" evidence="1">
    <location>
        <begin position="135"/>
        <end position="154"/>
    </location>
</feature>
<keyword evidence="4" id="KW-1185">Reference proteome</keyword>
<evidence type="ECO:0000256" key="1">
    <source>
        <dbReference type="SAM" id="Phobius"/>
    </source>
</evidence>
<organism evidence="3 4">
    <name type="scientific">Solirubrum puertoriconensis</name>
    <dbReference type="NCBI Taxonomy" id="1751427"/>
    <lineage>
        <taxon>Bacteria</taxon>
        <taxon>Pseudomonadati</taxon>
        <taxon>Bacteroidota</taxon>
        <taxon>Cytophagia</taxon>
        <taxon>Cytophagales</taxon>
    </lineage>
</organism>
<protein>
    <recommendedName>
        <fullName evidence="2">DUF4328 domain-containing protein</fullName>
    </recommendedName>
</protein>
<dbReference type="RefSeq" id="WP_059071018.1">
    <property type="nucleotide sequence ID" value="NZ_LNAL01000007.1"/>
</dbReference>
<dbReference type="EMBL" id="LNAL01000007">
    <property type="protein sequence ID" value="KUG07393.1"/>
    <property type="molecule type" value="Genomic_DNA"/>
</dbReference>
<dbReference type="Proteomes" id="UP000054223">
    <property type="component" value="Unassembled WGS sequence"/>
</dbReference>
<accession>A0A9X0HK30</accession>
<evidence type="ECO:0000313" key="3">
    <source>
        <dbReference type="EMBL" id="KUG07393.1"/>
    </source>
</evidence>
<dbReference type="InterPro" id="IPR025565">
    <property type="entry name" value="DUF4328"/>
</dbReference>
<gene>
    <name evidence="3" type="ORF">ASU33_13645</name>
</gene>
<feature type="transmembrane region" description="Helical" evidence="1">
    <location>
        <begin position="51"/>
        <end position="73"/>
    </location>
</feature>
<sequence>MIRDNSQRATQAVWFFVLTAVAAGLNMLLGLLDAANPQSVYATAEDELNLLGLGVFSFAILYLLIRIASYVFLIRWFRRAYANIARAGEPTQYSDGWAAGAWFVPIVSFFRPYSMMKEVWRHTQLLAYDAVQTHGLLRAWWLMFVLHLGAAQVSSRADAAPGSSAYTNLLVLEYSLSIAMAVLTVVVIRRVATAEAVLQIRTKVSNLGEPAPSVVVAEDAYTPTLQQ</sequence>
<feature type="transmembrane region" description="Helical" evidence="1">
    <location>
        <begin position="174"/>
        <end position="192"/>
    </location>
</feature>
<dbReference type="OrthoDB" id="4174975at2"/>
<proteinExistence type="predicted"/>
<dbReference type="Pfam" id="PF14219">
    <property type="entry name" value="DUF4328"/>
    <property type="match status" value="1"/>
</dbReference>
<keyword evidence="1" id="KW-0812">Transmembrane</keyword>
<evidence type="ECO:0000259" key="2">
    <source>
        <dbReference type="Pfam" id="PF14219"/>
    </source>
</evidence>